<dbReference type="InterPro" id="IPR023346">
    <property type="entry name" value="Lysozyme-like_dom_sf"/>
</dbReference>
<comment type="catalytic activity">
    <reaction evidence="8">
        <text>[GlcNAc-(1-&gt;4)-Mur2Ac(oyl-L-Ala-gamma-D-Glu-L-Lys-D-Ala-D-Ala)](n)-di-trans,octa-cis-undecaprenyl diphosphate + beta-D-GlcNAc-(1-&gt;4)-Mur2Ac(oyl-L-Ala-gamma-D-Glu-L-Lys-D-Ala-D-Ala)-di-trans,octa-cis-undecaprenyl diphosphate = [GlcNAc-(1-&gt;4)-Mur2Ac(oyl-L-Ala-gamma-D-Glu-L-Lys-D-Ala-D-Ala)](n+1)-di-trans,octa-cis-undecaprenyl diphosphate + di-trans,octa-cis-undecaprenyl diphosphate + H(+)</text>
        <dbReference type="Rhea" id="RHEA:23708"/>
        <dbReference type="Rhea" id="RHEA-COMP:9602"/>
        <dbReference type="Rhea" id="RHEA-COMP:9603"/>
        <dbReference type="ChEBI" id="CHEBI:15378"/>
        <dbReference type="ChEBI" id="CHEBI:58405"/>
        <dbReference type="ChEBI" id="CHEBI:60033"/>
        <dbReference type="ChEBI" id="CHEBI:78435"/>
        <dbReference type="EC" id="2.4.99.28"/>
    </reaction>
</comment>
<dbReference type="PANTHER" id="PTHR32282">
    <property type="entry name" value="BINDING PROTEIN TRANSPEPTIDASE, PUTATIVE-RELATED"/>
    <property type="match status" value="1"/>
</dbReference>
<dbReference type="SUPFAM" id="SSF56601">
    <property type="entry name" value="beta-lactamase/transpeptidase-like"/>
    <property type="match status" value="1"/>
</dbReference>
<evidence type="ECO:0000256" key="4">
    <source>
        <dbReference type="ARBA" id="ARBA00022676"/>
    </source>
</evidence>
<evidence type="ECO:0000313" key="12">
    <source>
        <dbReference type="EMBL" id="ARS35473.1"/>
    </source>
</evidence>
<dbReference type="Gene3D" id="1.10.3810.10">
    <property type="entry name" value="Biosynthetic peptidoglycan transglycosylase-like"/>
    <property type="match status" value="1"/>
</dbReference>
<evidence type="ECO:0000256" key="5">
    <source>
        <dbReference type="ARBA" id="ARBA00022679"/>
    </source>
</evidence>
<feature type="domain" description="Glycosyl transferase family 51" evidence="11">
    <location>
        <begin position="143"/>
        <end position="302"/>
    </location>
</feature>
<keyword evidence="2" id="KW-0121">Carboxypeptidase</keyword>
<comment type="pathway">
    <text evidence="1">Cell wall biogenesis; peptidoglycan biosynthesis.</text>
</comment>
<dbReference type="GO" id="GO:0004180">
    <property type="term" value="F:carboxypeptidase activity"/>
    <property type="evidence" value="ECO:0007669"/>
    <property type="project" value="UniProtKB-KW"/>
</dbReference>
<dbReference type="SUPFAM" id="SSF53955">
    <property type="entry name" value="Lysozyme-like"/>
    <property type="match status" value="1"/>
</dbReference>
<dbReference type="GO" id="GO:0006508">
    <property type="term" value="P:proteolysis"/>
    <property type="evidence" value="ECO:0007669"/>
    <property type="project" value="UniProtKB-KW"/>
</dbReference>
<dbReference type="InterPro" id="IPR001264">
    <property type="entry name" value="Glyco_trans_51"/>
</dbReference>
<name>A0A1X9YRI2_9BACT</name>
<evidence type="ECO:0000256" key="9">
    <source>
        <dbReference type="SAM" id="MobiDB-lite"/>
    </source>
</evidence>
<dbReference type="InterPro" id="IPR050396">
    <property type="entry name" value="Glycosyltr_51/Transpeptidase"/>
</dbReference>
<dbReference type="InterPro" id="IPR036950">
    <property type="entry name" value="PBP_transglycosylase"/>
</dbReference>
<dbReference type="OrthoDB" id="8552189at2"/>
<dbReference type="RefSeq" id="WP_025606327.1">
    <property type="nucleotide sequence ID" value="NZ_CP021235.1"/>
</dbReference>
<keyword evidence="5" id="KW-0808">Transferase</keyword>
<dbReference type="GO" id="GO:0009252">
    <property type="term" value="P:peptidoglycan biosynthetic process"/>
    <property type="evidence" value="ECO:0007669"/>
    <property type="project" value="TreeGrafter"/>
</dbReference>
<keyword evidence="10" id="KW-0472">Membrane</keyword>
<reference evidence="13" key="1">
    <citation type="submission" date="2017-05" db="EMBL/GenBank/DDBJ databases">
        <authorList>
            <person name="Ray J."/>
            <person name="Price M."/>
            <person name="Deutschbauer A."/>
        </authorList>
    </citation>
    <scope>NUCLEOTIDE SEQUENCE [LARGE SCALE GENOMIC DNA]</scope>
    <source>
        <strain evidence="13">DSM 19842</strain>
    </source>
</reference>
<evidence type="ECO:0000256" key="2">
    <source>
        <dbReference type="ARBA" id="ARBA00022645"/>
    </source>
</evidence>
<evidence type="ECO:0000256" key="6">
    <source>
        <dbReference type="ARBA" id="ARBA00023268"/>
    </source>
</evidence>
<dbReference type="PANTHER" id="PTHR32282:SF24">
    <property type="entry name" value="GLYCOSYL TRANSFERASE FAMILY 51 DOMAIN-CONTAINING PROTEIN"/>
    <property type="match status" value="1"/>
</dbReference>
<keyword evidence="4" id="KW-0328">Glycosyltransferase</keyword>
<evidence type="ECO:0000313" key="13">
    <source>
        <dbReference type="Proteomes" id="UP000266292"/>
    </source>
</evidence>
<dbReference type="EC" id="2.4.99.28" evidence="7"/>
<evidence type="ECO:0000256" key="7">
    <source>
        <dbReference type="ARBA" id="ARBA00044770"/>
    </source>
</evidence>
<dbReference type="InterPro" id="IPR012338">
    <property type="entry name" value="Beta-lactam/transpept-like"/>
</dbReference>
<dbReference type="STRING" id="709015.GCA_000472485_01708"/>
<feature type="region of interest" description="Disordered" evidence="9">
    <location>
        <begin position="915"/>
        <end position="934"/>
    </location>
</feature>
<keyword evidence="6" id="KW-0511">Multifunctional enzyme</keyword>
<dbReference type="AlphaFoldDB" id="A0A1X9YRI2"/>
<feature type="transmembrane region" description="Helical" evidence="10">
    <location>
        <begin position="21"/>
        <end position="43"/>
    </location>
</feature>
<dbReference type="GO" id="GO:0008955">
    <property type="term" value="F:peptidoglycan glycosyltransferase activity"/>
    <property type="evidence" value="ECO:0007669"/>
    <property type="project" value="UniProtKB-EC"/>
</dbReference>
<evidence type="ECO:0000256" key="3">
    <source>
        <dbReference type="ARBA" id="ARBA00022670"/>
    </source>
</evidence>
<evidence type="ECO:0000259" key="11">
    <source>
        <dbReference type="Pfam" id="PF00912"/>
    </source>
</evidence>
<evidence type="ECO:0000256" key="10">
    <source>
        <dbReference type="SAM" id="Phobius"/>
    </source>
</evidence>
<dbReference type="EMBL" id="CP021235">
    <property type="protein sequence ID" value="ARS35473.1"/>
    <property type="molecule type" value="Genomic_DNA"/>
</dbReference>
<keyword evidence="3" id="KW-0378">Hydrolase</keyword>
<dbReference type="Proteomes" id="UP000266292">
    <property type="component" value="Chromosome"/>
</dbReference>
<sequence length="1086" mass="121502">MVINNYLPTNKDRKETKRRPIFKWIFFGILLLGMGVAVAALLYEVQTSRLQAREFSRYAATLTYTLDAGPSDKTVYPKSGPFDNRLGYAQLPRLLDRIRAKGMLIESQARFSPALLAYTSKGYFAPYPEKSQAGLHILDSQGKLFYHFKYPRRVYPAFESVPSLVVQSLLFIENRELLNTEKPYMNPAVDWVRFSKASLHEAANIIGLNYKTIGGSTLATQIEKYRHSPEGITTGPFEKLQQMASASVRAYRKGPETLPARQELVLSYVNTVPLSGAPGYGEVHGLGDGLWVWFGTDFDQVNQLLRLPNANGDTLQAQGQALRQVLSLMIAQRRPSYYLGPNGRAELSRLTGGYLRLLAQNGYLRPELRDAGLAQEVNFRDFSSNPAVAPKDTDKGALMVRTHLSSLLGKPLYDLDRMDLAATSTLENSLQVQVSDYLNRLNDPSFASTVGILGERMLTPGGTGEVRYSFTLFERTPQGNLVRVQTDNTDQPFDINEGSKLELGSTAKLRVLVTYLEIIAELHERHAGQPAQALRDSLAASQDRLSSWVLQYLLRAGDKSLEATLQASLERRYPASTGEVFFTGGGLHTFHNYSDKNNGRRPTVREAFLASINLPFVRIMRDIVRYTTAQKVDNVAQLLADNRDPRRRAYLMAFADREGTEYLQRFWQKYEGQNPEERFNTLLHTMRKGPVRVAAAHRYLYPETDSVSFGEMLRERLPNEEITAERVSELYHMYGPEAFNLSDQGYITKVHPLELWLLSYLRQHPDATWAQVEEAGKDVRQEVYTWLFRTRFKHARDSRIRTMLELDAFHDIHQRWSRVGYPFGQLVPSLATALGSSGDRPEALAELMGIIMNDGLRRRTLRIEGLHFAAQTPYETALKWQPEAGEQVMAPEVAAVLREALLEVVDEGTARRLRGGFTQTDGNPLRMGGKTGTGDNRVVTLSTRGRRIASRSINRTATLVFFLGDRHFGTLTAFVPGREAADFHFTSSLPVQVLRGMAPIIEPYLRPNPDSLTDVQPLIAKAGETEALSGGETEVAGVPAAVPSGTAGEAQVTEANVVAEEEPVLPSPTEAPQPVSRVNRLLLEEL</sequence>
<accession>A0A1X9YRI2</accession>
<dbReference type="Gene3D" id="3.40.710.10">
    <property type="entry name" value="DD-peptidase/beta-lactamase superfamily"/>
    <property type="match status" value="1"/>
</dbReference>
<dbReference type="Pfam" id="PF00912">
    <property type="entry name" value="Transgly"/>
    <property type="match status" value="1"/>
</dbReference>
<evidence type="ECO:0000256" key="1">
    <source>
        <dbReference type="ARBA" id="ARBA00004752"/>
    </source>
</evidence>
<keyword evidence="3" id="KW-0645">Protease</keyword>
<keyword evidence="13" id="KW-1185">Reference proteome</keyword>
<keyword evidence="10" id="KW-0812">Transmembrane</keyword>
<dbReference type="KEGG" id="pact:CA264_08485"/>
<keyword evidence="10" id="KW-1133">Transmembrane helix</keyword>
<gene>
    <name evidence="12" type="ORF">CA264_08485</name>
</gene>
<proteinExistence type="predicted"/>
<evidence type="ECO:0000256" key="8">
    <source>
        <dbReference type="ARBA" id="ARBA00049902"/>
    </source>
</evidence>
<protein>
    <recommendedName>
        <fullName evidence="7">peptidoglycan glycosyltransferase</fullName>
        <ecNumber evidence="7">2.4.99.28</ecNumber>
    </recommendedName>
</protein>
<dbReference type="GO" id="GO:0030288">
    <property type="term" value="C:outer membrane-bounded periplasmic space"/>
    <property type="evidence" value="ECO:0007669"/>
    <property type="project" value="TreeGrafter"/>
</dbReference>
<organism evidence="12 13">
    <name type="scientific">Pontibacter actiniarum</name>
    <dbReference type="NCBI Taxonomy" id="323450"/>
    <lineage>
        <taxon>Bacteria</taxon>
        <taxon>Pseudomonadati</taxon>
        <taxon>Bacteroidota</taxon>
        <taxon>Cytophagia</taxon>
        <taxon>Cytophagales</taxon>
        <taxon>Hymenobacteraceae</taxon>
        <taxon>Pontibacter</taxon>
    </lineage>
</organism>